<gene>
    <name evidence="1" type="ORF">G9U51_08215</name>
</gene>
<sequence length="70" mass="7656">MTGTPVVSKKWTARVQGLWVTVPTSWFSGSKTGFVVGPAGDNSQANYGYFASHAHPTVTNRPLLRLTYTR</sequence>
<evidence type="ECO:0000313" key="1">
    <source>
        <dbReference type="EMBL" id="NHN55759.1"/>
    </source>
</evidence>
<dbReference type="RefSeq" id="WP_166195887.1">
    <property type="nucleotide sequence ID" value="NZ_JAAOIV010000005.1"/>
</dbReference>
<dbReference type="EMBL" id="JAAOIV010000005">
    <property type="protein sequence ID" value="NHN55759.1"/>
    <property type="molecule type" value="Genomic_DNA"/>
</dbReference>
<dbReference type="Proteomes" id="UP000744769">
    <property type="component" value="Unassembled WGS sequence"/>
</dbReference>
<proteinExistence type="predicted"/>
<name>A0A967EAD2_9MICO</name>
<reference evidence="1" key="1">
    <citation type="submission" date="2020-03" db="EMBL/GenBank/DDBJ databases">
        <title>Draft sequencing of Calidifontibacter sp. DB0510.</title>
        <authorList>
            <person name="Kim D.-U."/>
        </authorList>
    </citation>
    <scope>NUCLEOTIDE SEQUENCE</scope>
    <source>
        <strain evidence="1">DB0510</strain>
    </source>
</reference>
<evidence type="ECO:0000313" key="2">
    <source>
        <dbReference type="Proteomes" id="UP000744769"/>
    </source>
</evidence>
<keyword evidence="2" id="KW-1185">Reference proteome</keyword>
<comment type="caution">
    <text evidence="1">The sequence shown here is derived from an EMBL/GenBank/DDBJ whole genome shotgun (WGS) entry which is preliminary data.</text>
</comment>
<dbReference type="AlphaFoldDB" id="A0A967EAD2"/>
<organism evidence="1 2">
    <name type="scientific">Metallococcus carri</name>
    <dbReference type="NCBI Taxonomy" id="1656884"/>
    <lineage>
        <taxon>Bacteria</taxon>
        <taxon>Bacillati</taxon>
        <taxon>Actinomycetota</taxon>
        <taxon>Actinomycetes</taxon>
        <taxon>Micrococcales</taxon>
        <taxon>Dermacoccaceae</taxon>
        <taxon>Metallococcus</taxon>
    </lineage>
</organism>
<accession>A0A967EAD2</accession>
<protein>
    <submittedName>
        <fullName evidence="1">Uncharacterized protein</fullName>
    </submittedName>
</protein>